<dbReference type="InterPro" id="IPR027417">
    <property type="entry name" value="P-loop_NTPase"/>
</dbReference>
<dbReference type="InterPro" id="IPR000641">
    <property type="entry name" value="CbxX/CfxQ"/>
</dbReference>
<dbReference type="GO" id="GO:0016887">
    <property type="term" value="F:ATP hydrolysis activity"/>
    <property type="evidence" value="ECO:0007669"/>
    <property type="project" value="TreeGrafter"/>
</dbReference>
<proteinExistence type="predicted"/>
<dbReference type="EMBL" id="HBER01036687">
    <property type="protein sequence ID" value="CAD8543324.1"/>
    <property type="molecule type" value="Transcribed_RNA"/>
</dbReference>
<organism evidence="5">
    <name type="scientific">Calcidiscus leptoporus</name>
    <dbReference type="NCBI Taxonomy" id="127549"/>
    <lineage>
        <taxon>Eukaryota</taxon>
        <taxon>Haptista</taxon>
        <taxon>Haptophyta</taxon>
        <taxon>Prymnesiophyceae</taxon>
        <taxon>Coccolithales</taxon>
        <taxon>Calcidiscaceae</taxon>
        <taxon>Calcidiscus</taxon>
    </lineage>
</organism>
<dbReference type="Gene3D" id="1.10.8.60">
    <property type="match status" value="1"/>
</dbReference>
<dbReference type="Pfam" id="PF00536">
    <property type="entry name" value="SAM_1"/>
    <property type="match status" value="1"/>
</dbReference>
<evidence type="ECO:0000313" key="5">
    <source>
        <dbReference type="EMBL" id="CAD8543324.1"/>
    </source>
</evidence>
<evidence type="ECO:0000256" key="1">
    <source>
        <dbReference type="ARBA" id="ARBA00022741"/>
    </source>
</evidence>
<keyword evidence="3" id="KW-0175">Coiled coil</keyword>
<evidence type="ECO:0000256" key="2">
    <source>
        <dbReference type="ARBA" id="ARBA00022840"/>
    </source>
</evidence>
<dbReference type="PANTHER" id="PTHR43392:SF2">
    <property type="entry name" value="AAA-TYPE ATPASE FAMILY PROTEIN _ ANKYRIN REPEAT FAMILY PROTEIN"/>
    <property type="match status" value="1"/>
</dbReference>
<dbReference type="PROSITE" id="PS50105">
    <property type="entry name" value="SAM_DOMAIN"/>
    <property type="match status" value="1"/>
</dbReference>
<feature type="coiled-coil region" evidence="3">
    <location>
        <begin position="196"/>
        <end position="223"/>
    </location>
</feature>
<dbReference type="GO" id="GO:0005524">
    <property type="term" value="F:ATP binding"/>
    <property type="evidence" value="ECO:0007669"/>
    <property type="project" value="UniProtKB-KW"/>
</dbReference>
<evidence type="ECO:0000259" key="4">
    <source>
        <dbReference type="PROSITE" id="PS50105"/>
    </source>
</evidence>
<feature type="domain" description="SAM" evidence="4">
    <location>
        <begin position="224"/>
        <end position="287"/>
    </location>
</feature>
<dbReference type="SUPFAM" id="SSF52540">
    <property type="entry name" value="P-loop containing nucleoside triphosphate hydrolases"/>
    <property type="match status" value="1"/>
</dbReference>
<reference evidence="5" key="1">
    <citation type="submission" date="2021-01" db="EMBL/GenBank/DDBJ databases">
        <authorList>
            <person name="Corre E."/>
            <person name="Pelletier E."/>
            <person name="Niang G."/>
            <person name="Scheremetjew M."/>
            <person name="Finn R."/>
            <person name="Kale V."/>
            <person name="Holt S."/>
            <person name="Cochrane G."/>
            <person name="Meng A."/>
            <person name="Brown T."/>
            <person name="Cohen L."/>
        </authorList>
    </citation>
    <scope>NUCLEOTIDE SEQUENCE</scope>
    <source>
        <strain evidence="5">RCC1130</strain>
    </source>
</reference>
<keyword evidence="2" id="KW-0067">ATP-binding</keyword>
<keyword evidence="1" id="KW-0547">Nucleotide-binding</keyword>
<evidence type="ECO:0000256" key="3">
    <source>
        <dbReference type="SAM" id="Coils"/>
    </source>
</evidence>
<dbReference type="InterPro" id="IPR050773">
    <property type="entry name" value="CbxX/CfxQ_RuBisCO_ESX"/>
</dbReference>
<dbReference type="InterPro" id="IPR001660">
    <property type="entry name" value="SAM"/>
</dbReference>
<dbReference type="CDD" id="cd09487">
    <property type="entry name" value="SAM_superfamily"/>
    <property type="match status" value="1"/>
</dbReference>
<dbReference type="InterPro" id="IPR013761">
    <property type="entry name" value="SAM/pointed_sf"/>
</dbReference>
<dbReference type="PANTHER" id="PTHR43392">
    <property type="entry name" value="AAA-TYPE ATPASE FAMILY PROTEIN / ANKYRIN REPEAT FAMILY PROTEIN"/>
    <property type="match status" value="1"/>
</dbReference>
<dbReference type="Gene3D" id="1.10.150.50">
    <property type="entry name" value="Transcription Factor, Ets-1"/>
    <property type="match status" value="2"/>
</dbReference>
<dbReference type="AlphaFoldDB" id="A0A7S0J8J3"/>
<sequence>MNESGRKAVTFVFAGYKKEMDDFVQYNAGLESRIKYRFHFDDYSVDELVTIINIKIKAKGYKLTPDASAKLASIIDSGTTKELRSKYNGRLTDNLLQWSSDEMNTRLPLNASGEQLITLERQDLQAAIKRFVTARPPTKKDPALIGGAEVEQQLKQWNLAEYSPLFVRAGYRLLIDLLHLDERDVRALGVTKEADVRRAMALVNRLKQEHRQMANEMDALFIDPDTQDIRTWLEKRGLGEYSKLFERHRVDFEVLGDLTYEDIKEMGISEVGPRRKVFREISVWRDDREFKKAEAIRARMIAQENKYFAASAQKIQDDVGQRLGMLRQSLSNK</sequence>
<dbReference type="PRINTS" id="PR00819">
    <property type="entry name" value="CBXCFQXSUPER"/>
</dbReference>
<dbReference type="SUPFAM" id="SSF47769">
    <property type="entry name" value="SAM/Pointed domain"/>
    <property type="match status" value="2"/>
</dbReference>
<protein>
    <recommendedName>
        <fullName evidence="4">SAM domain-containing protein</fullName>
    </recommendedName>
</protein>
<accession>A0A7S0J8J3</accession>
<dbReference type="SMART" id="SM00454">
    <property type="entry name" value="SAM"/>
    <property type="match status" value="2"/>
</dbReference>
<gene>
    <name evidence="5" type="ORF">CLEP1334_LOCUS18611</name>
</gene>
<name>A0A7S0J8J3_9EUKA</name>
<dbReference type="Pfam" id="PF07647">
    <property type="entry name" value="SAM_2"/>
    <property type="match status" value="1"/>
</dbReference>